<evidence type="ECO:0000256" key="5">
    <source>
        <dbReference type="ARBA" id="ARBA00022598"/>
    </source>
</evidence>
<keyword evidence="10 14" id="KW-0573">Peptidoglycan synthesis</keyword>
<keyword evidence="20" id="KW-1185">Reference proteome</keyword>
<dbReference type="HAMAP" id="MF_00046">
    <property type="entry name" value="MurC"/>
    <property type="match status" value="1"/>
</dbReference>
<dbReference type="InterPro" id="IPR036565">
    <property type="entry name" value="Mur-like_cat_sf"/>
</dbReference>
<dbReference type="Gene3D" id="3.40.50.720">
    <property type="entry name" value="NAD(P)-binding Rossmann-like Domain"/>
    <property type="match status" value="1"/>
</dbReference>
<feature type="domain" description="Mur ligase C-terminal" evidence="17">
    <location>
        <begin position="392"/>
        <end position="520"/>
    </location>
</feature>
<evidence type="ECO:0000256" key="7">
    <source>
        <dbReference type="ARBA" id="ARBA00022741"/>
    </source>
</evidence>
<dbReference type="GO" id="GO:0005524">
    <property type="term" value="F:ATP binding"/>
    <property type="evidence" value="ECO:0007669"/>
    <property type="project" value="UniProtKB-UniRule"/>
</dbReference>
<dbReference type="InterPro" id="IPR000713">
    <property type="entry name" value="Mur_ligase_N"/>
</dbReference>
<dbReference type="GO" id="GO:0051301">
    <property type="term" value="P:cell division"/>
    <property type="evidence" value="ECO:0007669"/>
    <property type="project" value="UniProtKB-KW"/>
</dbReference>
<dbReference type="EC" id="6.3.2.8" evidence="3 14"/>
<evidence type="ECO:0000313" key="20">
    <source>
        <dbReference type="Proteomes" id="UP000326464"/>
    </source>
</evidence>
<dbReference type="NCBIfam" id="TIGR01082">
    <property type="entry name" value="murC"/>
    <property type="match status" value="1"/>
</dbReference>
<feature type="domain" description="Mur ligase central" evidence="18">
    <location>
        <begin position="186"/>
        <end position="370"/>
    </location>
</feature>
<evidence type="ECO:0000256" key="4">
    <source>
        <dbReference type="ARBA" id="ARBA00022490"/>
    </source>
</evidence>
<dbReference type="AlphaFoldDB" id="A0A7X1NQG6"/>
<keyword evidence="5 14" id="KW-0436">Ligase</keyword>
<organism evidence="19 20">
    <name type="scientific">Arthrobacter bussei</name>
    <dbReference type="NCBI Taxonomy" id="2594179"/>
    <lineage>
        <taxon>Bacteria</taxon>
        <taxon>Bacillati</taxon>
        <taxon>Actinomycetota</taxon>
        <taxon>Actinomycetes</taxon>
        <taxon>Micrococcales</taxon>
        <taxon>Micrococcaceae</taxon>
        <taxon>Arthrobacter</taxon>
    </lineage>
</organism>
<evidence type="ECO:0000259" key="16">
    <source>
        <dbReference type="Pfam" id="PF01225"/>
    </source>
</evidence>
<keyword evidence="8 14" id="KW-0067">ATP-binding</keyword>
<evidence type="ECO:0000256" key="13">
    <source>
        <dbReference type="ARBA" id="ARBA00047833"/>
    </source>
</evidence>
<evidence type="ECO:0000256" key="8">
    <source>
        <dbReference type="ARBA" id="ARBA00022840"/>
    </source>
</evidence>
<evidence type="ECO:0000256" key="9">
    <source>
        <dbReference type="ARBA" id="ARBA00022960"/>
    </source>
</evidence>
<dbReference type="InterPro" id="IPR036615">
    <property type="entry name" value="Mur_ligase_C_dom_sf"/>
</dbReference>
<dbReference type="Gene3D" id="3.40.1190.10">
    <property type="entry name" value="Mur-like, catalytic domain"/>
    <property type="match status" value="1"/>
</dbReference>
<dbReference type="UniPathway" id="UPA00219"/>
<evidence type="ECO:0000259" key="17">
    <source>
        <dbReference type="Pfam" id="PF02875"/>
    </source>
</evidence>
<evidence type="ECO:0000256" key="3">
    <source>
        <dbReference type="ARBA" id="ARBA00012211"/>
    </source>
</evidence>
<dbReference type="Pfam" id="PF08245">
    <property type="entry name" value="Mur_ligase_M"/>
    <property type="match status" value="1"/>
</dbReference>
<protein>
    <recommendedName>
        <fullName evidence="3 14">UDP-N-acetylmuramate--L-alanine ligase</fullName>
        <ecNumber evidence="3 14">6.3.2.8</ecNumber>
    </recommendedName>
    <alternativeName>
        <fullName evidence="14">UDP-N-acetylmuramoyl-L-alanine synthetase</fullName>
    </alternativeName>
</protein>
<reference evidence="20" key="1">
    <citation type="submission" date="2019-07" db="EMBL/GenBank/DDBJ databases">
        <title>Arthrobacter KR32 sp. nov., isolated from mountain cheese made of cows milk.</title>
        <authorList>
            <person name="Flegler A."/>
        </authorList>
    </citation>
    <scope>NUCLEOTIDE SEQUENCE [LARGE SCALE GENOMIC DNA]</scope>
    <source>
        <strain evidence="20">KR32</strain>
    </source>
</reference>
<dbReference type="GO" id="GO:0005737">
    <property type="term" value="C:cytoplasm"/>
    <property type="evidence" value="ECO:0007669"/>
    <property type="project" value="UniProtKB-SubCell"/>
</dbReference>
<dbReference type="InterPro" id="IPR013221">
    <property type="entry name" value="Mur_ligase_cen"/>
</dbReference>
<comment type="similarity">
    <text evidence="14">Belongs to the MurCDEF family.</text>
</comment>
<keyword evidence="9 14" id="KW-0133">Cell shape</keyword>
<name>A0A7X1NQG6_9MICC</name>
<evidence type="ECO:0000256" key="1">
    <source>
        <dbReference type="ARBA" id="ARBA00004496"/>
    </source>
</evidence>
<dbReference type="PANTHER" id="PTHR43445">
    <property type="entry name" value="UDP-N-ACETYLMURAMATE--L-ALANINE LIGASE-RELATED"/>
    <property type="match status" value="1"/>
</dbReference>
<dbReference type="SUPFAM" id="SSF51984">
    <property type="entry name" value="MurCD N-terminal domain"/>
    <property type="match status" value="1"/>
</dbReference>
<dbReference type="SUPFAM" id="SSF53623">
    <property type="entry name" value="MurD-like peptide ligases, catalytic domain"/>
    <property type="match status" value="1"/>
</dbReference>
<feature type="domain" description="Mur ligase N-terminal catalytic" evidence="16">
    <location>
        <begin position="84"/>
        <end position="181"/>
    </location>
</feature>
<keyword evidence="7 14" id="KW-0547">Nucleotide-binding</keyword>
<evidence type="ECO:0000256" key="12">
    <source>
        <dbReference type="ARBA" id="ARBA00023316"/>
    </source>
</evidence>
<dbReference type="Gene3D" id="3.90.190.20">
    <property type="entry name" value="Mur ligase, C-terminal domain"/>
    <property type="match status" value="1"/>
</dbReference>
<comment type="function">
    <text evidence="14">Cell wall formation.</text>
</comment>
<dbReference type="Pfam" id="PF02875">
    <property type="entry name" value="Mur_ligase_C"/>
    <property type="match status" value="1"/>
</dbReference>
<dbReference type="GO" id="GO:0008360">
    <property type="term" value="P:regulation of cell shape"/>
    <property type="evidence" value="ECO:0007669"/>
    <property type="project" value="UniProtKB-KW"/>
</dbReference>
<evidence type="ECO:0000256" key="2">
    <source>
        <dbReference type="ARBA" id="ARBA00004752"/>
    </source>
</evidence>
<dbReference type="Proteomes" id="UP000326464">
    <property type="component" value="Unassembled WGS sequence"/>
</dbReference>
<evidence type="ECO:0000259" key="18">
    <source>
        <dbReference type="Pfam" id="PF08245"/>
    </source>
</evidence>
<feature type="binding site" evidence="14">
    <location>
        <begin position="188"/>
        <end position="194"/>
    </location>
    <ligand>
        <name>ATP</name>
        <dbReference type="ChEBI" id="CHEBI:30616"/>
    </ligand>
</feature>
<comment type="pathway">
    <text evidence="2 14">Cell wall biogenesis; peptidoglycan biosynthesis.</text>
</comment>
<feature type="region of interest" description="Disordered" evidence="15">
    <location>
        <begin position="1"/>
        <end position="74"/>
    </location>
</feature>
<keyword evidence="4 14" id="KW-0963">Cytoplasm</keyword>
<dbReference type="EMBL" id="VJXX01000002">
    <property type="protein sequence ID" value="MPY11131.1"/>
    <property type="molecule type" value="Genomic_DNA"/>
</dbReference>
<gene>
    <name evidence="14" type="primary">murC</name>
    <name evidence="19" type="ORF">FNH21_10445</name>
</gene>
<dbReference type="GO" id="GO:0008763">
    <property type="term" value="F:UDP-N-acetylmuramate-L-alanine ligase activity"/>
    <property type="evidence" value="ECO:0007669"/>
    <property type="project" value="UniProtKB-UniRule"/>
</dbReference>
<keyword evidence="6 14" id="KW-0132">Cell division</keyword>
<evidence type="ECO:0000256" key="10">
    <source>
        <dbReference type="ARBA" id="ARBA00022984"/>
    </source>
</evidence>
<dbReference type="InterPro" id="IPR004101">
    <property type="entry name" value="Mur_ligase_C"/>
</dbReference>
<dbReference type="InterPro" id="IPR005758">
    <property type="entry name" value="UDP-N-AcMur_Ala_ligase_MurC"/>
</dbReference>
<dbReference type="OrthoDB" id="9804126at2"/>
<dbReference type="GO" id="GO:0071555">
    <property type="term" value="P:cell wall organization"/>
    <property type="evidence" value="ECO:0007669"/>
    <property type="project" value="UniProtKB-KW"/>
</dbReference>
<evidence type="ECO:0000256" key="11">
    <source>
        <dbReference type="ARBA" id="ARBA00023306"/>
    </source>
</evidence>
<accession>A0A7X1NQG6</accession>
<dbReference type="GO" id="GO:0009252">
    <property type="term" value="P:peptidoglycan biosynthetic process"/>
    <property type="evidence" value="ECO:0007669"/>
    <property type="project" value="UniProtKB-UniRule"/>
</dbReference>
<dbReference type="SUPFAM" id="SSF53244">
    <property type="entry name" value="MurD-like peptide ligases, peptide-binding domain"/>
    <property type="match status" value="1"/>
</dbReference>
<comment type="catalytic activity">
    <reaction evidence="13 14">
        <text>UDP-N-acetyl-alpha-D-muramate + L-alanine + ATP = UDP-N-acetyl-alpha-D-muramoyl-L-alanine + ADP + phosphate + H(+)</text>
        <dbReference type="Rhea" id="RHEA:23372"/>
        <dbReference type="ChEBI" id="CHEBI:15378"/>
        <dbReference type="ChEBI" id="CHEBI:30616"/>
        <dbReference type="ChEBI" id="CHEBI:43474"/>
        <dbReference type="ChEBI" id="CHEBI:57972"/>
        <dbReference type="ChEBI" id="CHEBI:70757"/>
        <dbReference type="ChEBI" id="CHEBI:83898"/>
        <dbReference type="ChEBI" id="CHEBI:456216"/>
        <dbReference type="EC" id="6.3.2.8"/>
    </reaction>
</comment>
<dbReference type="Pfam" id="PF01225">
    <property type="entry name" value="Mur_ligase"/>
    <property type="match status" value="1"/>
</dbReference>
<feature type="compositionally biased region" description="Low complexity" evidence="15">
    <location>
        <begin position="34"/>
        <end position="74"/>
    </location>
</feature>
<evidence type="ECO:0000313" key="19">
    <source>
        <dbReference type="EMBL" id="MPY11131.1"/>
    </source>
</evidence>
<keyword evidence="12 14" id="KW-0961">Cell wall biogenesis/degradation</keyword>
<comment type="subcellular location">
    <subcellularLocation>
        <location evidence="1 14">Cytoplasm</location>
    </subcellularLocation>
</comment>
<dbReference type="InterPro" id="IPR050061">
    <property type="entry name" value="MurCDEF_pg_biosynth"/>
</dbReference>
<evidence type="ECO:0000256" key="14">
    <source>
        <dbReference type="HAMAP-Rule" id="MF_00046"/>
    </source>
</evidence>
<evidence type="ECO:0000256" key="6">
    <source>
        <dbReference type="ARBA" id="ARBA00022618"/>
    </source>
</evidence>
<dbReference type="PANTHER" id="PTHR43445:SF3">
    <property type="entry name" value="UDP-N-ACETYLMURAMATE--L-ALANINE LIGASE"/>
    <property type="match status" value="1"/>
</dbReference>
<keyword evidence="11 14" id="KW-0131">Cell cycle</keyword>
<proteinExistence type="inferred from homology"/>
<comment type="caution">
    <text evidence="19">The sequence shown here is derived from an EMBL/GenBank/DDBJ whole genome shotgun (WGS) entry which is preliminary data.</text>
</comment>
<evidence type="ECO:0000256" key="15">
    <source>
        <dbReference type="SAM" id="MobiDB-lite"/>
    </source>
</evidence>
<sequence length="547" mass="55437">MTRDPHRPGTTAGQHSSPDSIPPAGGAPEGSGISTDDTTASTEPTAPTAPTGPTASSPEDAGQGGAPAPVVAAPRPVGGLQEPVHFIGIGGAGMSAVARVLLGQGVRVSGSDAAESKGLRALAALGAVVHVGHEAAAVPDRGTVVVSSAIRATNPELQEARRRGLPVIHRSEALAAAMAGQRVVAVAGTHGKTTTTAMITVLLRQAGLAPSFAIGGDVAALGVNAAWAGGDVFVAEADESDGSFLNYDPSIAVVTNAEADHLDHYGTAEAVQEAFRRFAGRVSEDGLLVACADDPGSAALAAAVPTRRRVRTYGYAGTADIRISDTRALGSTTNSVLSFAVDGLDAQQELQLGVPGRHNILNAAAAFTVALELGVDPAVAAAGLSLFSGAARRFEARGEGDGVRVFDDYAHHPTEVHAALTAARTVAGERRVHVLFQPHLFSRTREFAAGFADALSLADTTTVLPVYAAREDPVDDVGGWTITERMIGAEAAYVADPEEALRTVVGRAAEGDLVLTIGAGDVTQYGVRLVGLLRDRAAAAGSGGVSG</sequence>